<accession>A0AAJ2P359</accession>
<protein>
    <submittedName>
        <fullName evidence="2">DUF669 domain-containing protein</fullName>
    </submittedName>
</protein>
<dbReference type="InterPro" id="IPR007731">
    <property type="entry name" value="DUF669"/>
</dbReference>
<reference evidence="2" key="1">
    <citation type="submission" date="2019-10" db="EMBL/GenBank/DDBJ databases">
        <title>Malate fermentation in French cider.</title>
        <authorList>
            <person name="Cousin F.J."/>
            <person name="Medina Fernandez S."/>
            <person name="Misery B."/>
            <person name="Laplace J.-M."/>
            <person name="Cretenet M."/>
        </authorList>
    </citation>
    <scope>NUCLEOTIDE SEQUENCE</scope>
    <source>
        <strain evidence="2">UCMA15129</strain>
    </source>
</reference>
<dbReference type="AlphaFoldDB" id="A0AAJ2P359"/>
<evidence type="ECO:0000313" key="2">
    <source>
        <dbReference type="EMBL" id="MDV7715259.1"/>
    </source>
</evidence>
<name>A0AAJ2P359_OENOE</name>
<dbReference type="RefSeq" id="WP_317768218.1">
    <property type="nucleotide sequence ID" value="NZ_WERV01000004.1"/>
</dbReference>
<gene>
    <name evidence="2" type="ORF">GA838_05745</name>
</gene>
<comment type="caution">
    <text evidence="2">The sequence shown here is derived from an EMBL/GenBank/DDBJ whole genome shotgun (WGS) entry which is preliminary data.</text>
</comment>
<proteinExistence type="predicted"/>
<evidence type="ECO:0000256" key="1">
    <source>
        <dbReference type="SAM" id="MobiDB-lite"/>
    </source>
</evidence>
<evidence type="ECO:0000313" key="3">
    <source>
        <dbReference type="Proteomes" id="UP001281024"/>
    </source>
</evidence>
<organism evidence="2 3">
    <name type="scientific">Oenococcus oeni</name>
    <name type="common">Leuconostoc oenos</name>
    <dbReference type="NCBI Taxonomy" id="1247"/>
    <lineage>
        <taxon>Bacteria</taxon>
        <taxon>Bacillati</taxon>
        <taxon>Bacillota</taxon>
        <taxon>Bacilli</taxon>
        <taxon>Lactobacillales</taxon>
        <taxon>Lactobacillaceae</taxon>
        <taxon>Oenococcus</taxon>
    </lineage>
</organism>
<sequence>MPFNYDSENIGNDNQFLDESGTYNVAISSHKVSQTSTGKDMLTVDYQVLDGDHKGQTINYDNYVDGEKSKWRINRLINKTLGDKVPKGYQFKSLDHIGQVVTGKPLSIRVEWQVQEQGKHIGDYYLVVKNIDAKLPASMPDGKKRPGSENESTIAPKQAPVNDLDRISNPFAKQTQVKDNMEISDDDLPF</sequence>
<dbReference type="Proteomes" id="UP001281024">
    <property type="component" value="Unassembled WGS sequence"/>
</dbReference>
<dbReference type="EMBL" id="WERV01000004">
    <property type="protein sequence ID" value="MDV7715259.1"/>
    <property type="molecule type" value="Genomic_DNA"/>
</dbReference>
<feature type="region of interest" description="Disordered" evidence="1">
    <location>
        <begin position="136"/>
        <end position="190"/>
    </location>
</feature>
<dbReference type="Pfam" id="PF05037">
    <property type="entry name" value="DUF669"/>
    <property type="match status" value="1"/>
</dbReference>